<dbReference type="Gene3D" id="1.20.930.10">
    <property type="entry name" value="Conserved domain common to transcription factors TFIIS, elongin A, CRSP70"/>
    <property type="match status" value="1"/>
</dbReference>
<dbReference type="PROSITE" id="PS50812">
    <property type="entry name" value="PWWP"/>
    <property type="match status" value="1"/>
</dbReference>
<comment type="subcellular location">
    <subcellularLocation>
        <location evidence="1">Nucleus</location>
    </subcellularLocation>
</comment>
<dbReference type="CDD" id="cd05834">
    <property type="entry name" value="PWWP_HRP"/>
    <property type="match status" value="1"/>
</dbReference>
<comment type="similarity">
    <text evidence="2">Belongs to the HDGF family.</text>
</comment>
<dbReference type="Pfam" id="PF00855">
    <property type="entry name" value="PWWP"/>
    <property type="match status" value="1"/>
</dbReference>
<sequence length="439" mass="48924">MAKKERAYKIGDLVFAKVKGYPPWPAKIVKLSGSKKYNVYFYGTGETGYIKMEDLFPYAESKAKLATEKHMKKPQFKEAIEQIDAALKGQDSAPIEMPAAEATESADDTAPTDSSLLDVNPEPDEKVEDLPVVEKAPPKGKAEGKQSAKKGKNETPKAKADKAEPKVDMKMEVVAPEDTPTSPVKDNGAELTSRSGRKIKPKKYLLEEVEELPVSPKRKGGSLDNTNADVKPSKMAKVENDKPQDDKVKVHLKNQGKLIDLTTRIKATLGLQSANPEACVKLLEEYNDLEITPVMLLKNPACVETVKRLRKYVGNVKQWVMSDQEKAEFEQNAVEVRKRSQSIYTQFKKMFLNSDGTPFWEFFTKELELFNNNTKTLTVHELVQMTDLPEGQQHLSAIVISTSNNKSTKENQTPNDLPDTSLKTEAEQDDTVTNSTTEA</sequence>
<dbReference type="InterPro" id="IPR035441">
    <property type="entry name" value="TFIIS/LEDGF_dom_sf"/>
</dbReference>
<reference evidence="7" key="1">
    <citation type="submission" date="2019-10" db="EMBL/GenBank/DDBJ databases">
        <title>Short sand fly seasons in Tbilisi, Georgia, hinder development of host immunity to saliva of the visceral leishmaniasis vector Phlebotomus kandelakii.</title>
        <authorList>
            <person name="Oliveira F."/>
            <person name="Giorgobiani E."/>
            <person name="Guimaraes-Costa A.B."/>
            <person name="Abdeladhim M."/>
            <person name="Oristian J."/>
            <person name="Tskhvaradze L."/>
            <person name="Tsertsvadze N."/>
            <person name="Zakalashvili M."/>
            <person name="Valenzuela J.G."/>
            <person name="Kamhawi S."/>
        </authorList>
    </citation>
    <scope>NUCLEOTIDE SEQUENCE</scope>
    <source>
        <strain evidence="7">Wild-capture in Tbilisi</strain>
        <tissue evidence="7">Salivary glands</tissue>
    </source>
</reference>
<dbReference type="InterPro" id="IPR036218">
    <property type="entry name" value="HIVI-bd_sf"/>
</dbReference>
<name>A0A6B2EBR0_9DIPT</name>
<dbReference type="InterPro" id="IPR000313">
    <property type="entry name" value="PWWP_dom"/>
</dbReference>
<evidence type="ECO:0000256" key="5">
    <source>
        <dbReference type="SAM" id="MobiDB-lite"/>
    </source>
</evidence>
<evidence type="ECO:0000259" key="6">
    <source>
        <dbReference type="PROSITE" id="PS50812"/>
    </source>
</evidence>
<feature type="region of interest" description="Disordered" evidence="5">
    <location>
        <begin position="402"/>
        <end position="439"/>
    </location>
</feature>
<evidence type="ECO:0000256" key="3">
    <source>
        <dbReference type="ARBA" id="ARBA00023054"/>
    </source>
</evidence>
<organism evidence="7">
    <name type="scientific">Phlebotomus kandelakii</name>
    <dbReference type="NCBI Taxonomy" id="1109342"/>
    <lineage>
        <taxon>Eukaryota</taxon>
        <taxon>Metazoa</taxon>
        <taxon>Ecdysozoa</taxon>
        <taxon>Arthropoda</taxon>
        <taxon>Hexapoda</taxon>
        <taxon>Insecta</taxon>
        <taxon>Pterygota</taxon>
        <taxon>Neoptera</taxon>
        <taxon>Endopterygota</taxon>
        <taxon>Diptera</taxon>
        <taxon>Nematocera</taxon>
        <taxon>Psychodoidea</taxon>
        <taxon>Psychodidae</taxon>
        <taxon>Phlebotomus</taxon>
        <taxon>Larroussius</taxon>
    </lineage>
</organism>
<dbReference type="InterPro" id="IPR021567">
    <property type="entry name" value="LEDGF_IBD"/>
</dbReference>
<feature type="compositionally biased region" description="Low complexity" evidence="5">
    <location>
        <begin position="101"/>
        <end position="115"/>
    </location>
</feature>
<dbReference type="Gene3D" id="2.30.30.140">
    <property type="match status" value="1"/>
</dbReference>
<dbReference type="SUPFAM" id="SSF140576">
    <property type="entry name" value="HIV integrase-binding domain"/>
    <property type="match status" value="1"/>
</dbReference>
<keyword evidence="4" id="KW-0539">Nucleus</keyword>
<dbReference type="Pfam" id="PF11467">
    <property type="entry name" value="LEDGF"/>
    <property type="match status" value="1"/>
</dbReference>
<dbReference type="PANTHER" id="PTHR12550:SF70">
    <property type="entry name" value="JIL-1 ANCHORING AND STABILIZING PROTEIN, ISOFORM A"/>
    <property type="match status" value="1"/>
</dbReference>
<evidence type="ECO:0000256" key="1">
    <source>
        <dbReference type="ARBA" id="ARBA00004123"/>
    </source>
</evidence>
<evidence type="ECO:0000256" key="4">
    <source>
        <dbReference type="ARBA" id="ARBA00023242"/>
    </source>
</evidence>
<dbReference type="SMART" id="SM00293">
    <property type="entry name" value="PWWP"/>
    <property type="match status" value="1"/>
</dbReference>
<accession>A0A6B2EBR0</accession>
<proteinExistence type="inferred from homology"/>
<feature type="compositionally biased region" description="Polar residues" evidence="5">
    <location>
        <begin position="402"/>
        <end position="415"/>
    </location>
</feature>
<dbReference type="EMBL" id="GIFK01002043">
    <property type="protein sequence ID" value="NBJ59746.1"/>
    <property type="molecule type" value="Transcribed_RNA"/>
</dbReference>
<feature type="domain" description="PWWP" evidence="6">
    <location>
        <begin position="10"/>
        <end position="61"/>
    </location>
</feature>
<evidence type="ECO:0000256" key="2">
    <source>
        <dbReference type="ARBA" id="ARBA00005309"/>
    </source>
</evidence>
<evidence type="ECO:0000313" key="7">
    <source>
        <dbReference type="EMBL" id="NBJ59746.1"/>
    </source>
</evidence>
<feature type="region of interest" description="Disordered" evidence="5">
    <location>
        <begin position="101"/>
        <end position="167"/>
    </location>
</feature>
<dbReference type="PANTHER" id="PTHR12550">
    <property type="entry name" value="HEPATOMA-DERIVED GROWTH FACTOR-RELATED"/>
    <property type="match status" value="1"/>
</dbReference>
<dbReference type="AlphaFoldDB" id="A0A6B2EBR0"/>
<protein>
    <submittedName>
        <fullName evidence="7">Putative hepatoma-derived growth factor-related protein 2</fullName>
    </submittedName>
</protein>
<keyword evidence="3" id="KW-0175">Coiled coil</keyword>
<feature type="compositionally biased region" description="Basic and acidic residues" evidence="5">
    <location>
        <begin position="136"/>
        <end position="167"/>
    </location>
</feature>
<dbReference type="SUPFAM" id="SSF63748">
    <property type="entry name" value="Tudor/PWWP/MBT"/>
    <property type="match status" value="1"/>
</dbReference>
<dbReference type="GO" id="GO:0005634">
    <property type="term" value="C:nucleus"/>
    <property type="evidence" value="ECO:0007669"/>
    <property type="project" value="UniProtKB-SubCell"/>
</dbReference>